<evidence type="ECO:0008006" key="4">
    <source>
        <dbReference type="Google" id="ProtNLM"/>
    </source>
</evidence>
<feature type="compositionally biased region" description="Gly residues" evidence="1">
    <location>
        <begin position="94"/>
        <end position="114"/>
    </location>
</feature>
<sequence length="586" mass="62482">MAVQLPRLERCSSGEASGASSGDGDACAEAAPASTSSRAPSSSFEGFGRHLCSSSRDSGSDSSSSSSDAASSGSGGGRDECQAGSSGVSSSGNGASGGGGSSGGGGGGSSGSGGASSAPHAFHSCAGAGGMRSPGRQSPRGACASALALLLALCLAAPRGAAAFGTEISSSVALFRYVDLNVAEYLSGTNATRCVHMVNRAGRTGSSKINFVISHYFVDEDKDFVVDYYCLKLEDSPKCSPATPELVARWTSLFKPCLKYAVDMGFDIAFTPHLDDGLNNGQWRNAMRINPVEKYGGMSYFDVVLGPLAEAMGATLLENTRVWYALQGEMSAMVTSYPREHRKLLPYIKQIILGDHPEWADNVRVGVSTNFNKLCGMEACQAADVKKMDVAGMKELYDAVDFVGISSYPRYHGKLAEMEDSTQMFDQELKLFGIDLVKLINTEGKEFVFNEFGIGGGASVSGDAPARTWAQVDNGPFFGVYGPYTRKLDPWRLFLPYNVLVGTRQAMHEWYTAATMWLARKGGPTWRVDHVFMWNLNSWDVQAIHMESTTKEGSYRDEAVYGIIRSHNLMTRGLTGYDAPGSLPPY</sequence>
<comment type="caution">
    <text evidence="2">The sequence shown here is derived from an EMBL/GenBank/DDBJ whole genome shotgun (WGS) entry which is preliminary data.</text>
</comment>
<reference evidence="2 3" key="1">
    <citation type="journal article" date="2018" name="Sci. Rep.">
        <title>Raphidocelis subcapitata (=Pseudokirchneriella subcapitata) provides an insight into genome evolution and environmental adaptations in the Sphaeropleales.</title>
        <authorList>
            <person name="Suzuki S."/>
            <person name="Yamaguchi H."/>
            <person name="Nakajima N."/>
            <person name="Kawachi M."/>
        </authorList>
    </citation>
    <scope>NUCLEOTIDE SEQUENCE [LARGE SCALE GENOMIC DNA]</scope>
    <source>
        <strain evidence="2 3">NIES-35</strain>
    </source>
</reference>
<dbReference type="STRING" id="307507.A0A2V0PC53"/>
<proteinExistence type="predicted"/>
<dbReference type="SUPFAM" id="SSF51445">
    <property type="entry name" value="(Trans)glycosidases"/>
    <property type="match status" value="1"/>
</dbReference>
<keyword evidence="3" id="KW-1185">Reference proteome</keyword>
<evidence type="ECO:0000313" key="3">
    <source>
        <dbReference type="Proteomes" id="UP000247498"/>
    </source>
</evidence>
<dbReference type="InterPro" id="IPR017853">
    <property type="entry name" value="GH"/>
</dbReference>
<feature type="region of interest" description="Disordered" evidence="1">
    <location>
        <begin position="1"/>
        <end position="115"/>
    </location>
</feature>
<feature type="compositionally biased region" description="Low complexity" evidence="1">
    <location>
        <begin position="13"/>
        <end position="43"/>
    </location>
</feature>
<evidence type="ECO:0000313" key="2">
    <source>
        <dbReference type="EMBL" id="GBF97426.1"/>
    </source>
</evidence>
<dbReference type="OrthoDB" id="532139at2759"/>
<accession>A0A2V0PC53</accession>
<feature type="compositionally biased region" description="Low complexity" evidence="1">
    <location>
        <begin position="53"/>
        <end position="72"/>
    </location>
</feature>
<name>A0A2V0PC53_9CHLO</name>
<dbReference type="EMBL" id="BDRX01000099">
    <property type="protein sequence ID" value="GBF97426.1"/>
    <property type="molecule type" value="Genomic_DNA"/>
</dbReference>
<dbReference type="AlphaFoldDB" id="A0A2V0PC53"/>
<dbReference type="Proteomes" id="UP000247498">
    <property type="component" value="Unassembled WGS sequence"/>
</dbReference>
<feature type="compositionally biased region" description="Low complexity" evidence="1">
    <location>
        <begin position="83"/>
        <end position="93"/>
    </location>
</feature>
<organism evidence="2 3">
    <name type="scientific">Raphidocelis subcapitata</name>
    <dbReference type="NCBI Taxonomy" id="307507"/>
    <lineage>
        <taxon>Eukaryota</taxon>
        <taxon>Viridiplantae</taxon>
        <taxon>Chlorophyta</taxon>
        <taxon>core chlorophytes</taxon>
        <taxon>Chlorophyceae</taxon>
        <taxon>CS clade</taxon>
        <taxon>Sphaeropleales</taxon>
        <taxon>Selenastraceae</taxon>
        <taxon>Raphidocelis</taxon>
    </lineage>
</organism>
<gene>
    <name evidence="2" type="ORF">Rsub_09592</name>
</gene>
<evidence type="ECO:0000256" key="1">
    <source>
        <dbReference type="SAM" id="MobiDB-lite"/>
    </source>
</evidence>
<protein>
    <recommendedName>
        <fullName evidence="4">Glycoside hydrolase</fullName>
    </recommendedName>
</protein>
<dbReference type="InParanoid" id="A0A2V0PC53"/>